<gene>
    <name evidence="2" type="ORF">SM757_34205</name>
</gene>
<protein>
    <submittedName>
        <fullName evidence="2">DUF3108 domain-containing protein</fullName>
    </submittedName>
</protein>
<evidence type="ECO:0000313" key="3">
    <source>
        <dbReference type="Proteomes" id="UP001293718"/>
    </source>
</evidence>
<accession>A0ABU5IRX0</accession>
<feature type="non-terminal residue" evidence="2">
    <location>
        <position position="1"/>
    </location>
</feature>
<comment type="caution">
    <text evidence="2">The sequence shown here is derived from an EMBL/GenBank/DDBJ whole genome shotgun (WGS) entry which is preliminary data.</text>
</comment>
<organism evidence="2 3">
    <name type="scientific">Azohydromonas lata</name>
    <dbReference type="NCBI Taxonomy" id="45677"/>
    <lineage>
        <taxon>Bacteria</taxon>
        <taxon>Pseudomonadati</taxon>
        <taxon>Pseudomonadota</taxon>
        <taxon>Betaproteobacteria</taxon>
        <taxon>Burkholderiales</taxon>
        <taxon>Sphaerotilaceae</taxon>
        <taxon>Azohydromonas</taxon>
    </lineage>
</organism>
<evidence type="ECO:0000256" key="1">
    <source>
        <dbReference type="SAM" id="MobiDB-lite"/>
    </source>
</evidence>
<reference evidence="2 3" key="1">
    <citation type="submission" date="2023-11" db="EMBL/GenBank/DDBJ databases">
        <title>Draft genome of Azohydromonas lata strain H1 (DSM1123), a polyhydroxyalkanoate producer.</title>
        <authorList>
            <person name="Traversa D."/>
            <person name="D'Addabbo P."/>
            <person name="Pazzani C."/>
            <person name="Manzari C."/>
            <person name="Chiara M."/>
            <person name="Scrascia M."/>
        </authorList>
    </citation>
    <scope>NUCLEOTIDE SEQUENCE [LARGE SCALE GENOMIC DNA]</scope>
    <source>
        <strain evidence="2 3">H1</strain>
    </source>
</reference>
<dbReference type="Pfam" id="PF11306">
    <property type="entry name" value="DUF3108"/>
    <property type="match status" value="1"/>
</dbReference>
<dbReference type="RefSeq" id="WP_322468746.1">
    <property type="nucleotide sequence ID" value="NZ_JAXOJX010000133.1"/>
</dbReference>
<sequence length="252" mass="26974">AASVPPASEVASEAASAPAAPASAASDAPQAQPAPPVYATELPPPVLRRYRLERGLLWGTGVLRWQPGAGQYAASLTGDVAGINVLDWRSQGVLDSAGIAPERYEVRRRGRDAQAANFQRDAGKLTFSGPTTEFPLLAGAQDRLSVLLQIPAIVAADPRRFVAGASVRVFVTGSRADADVWTFKVEGEQTVEGPTGPLRTLKLSREPRKQYDTRVEFWLDPLSHYLPVRARLSTAGGGEALELVLESEERLP</sequence>
<feature type="compositionally biased region" description="Low complexity" evidence="1">
    <location>
        <begin position="1"/>
        <end position="31"/>
    </location>
</feature>
<keyword evidence="3" id="KW-1185">Reference proteome</keyword>
<feature type="region of interest" description="Disordered" evidence="1">
    <location>
        <begin position="1"/>
        <end position="40"/>
    </location>
</feature>
<dbReference type="Proteomes" id="UP001293718">
    <property type="component" value="Unassembled WGS sequence"/>
</dbReference>
<name>A0ABU5IRX0_9BURK</name>
<dbReference type="InterPro" id="IPR021457">
    <property type="entry name" value="DUF3108"/>
</dbReference>
<proteinExistence type="predicted"/>
<evidence type="ECO:0000313" key="2">
    <source>
        <dbReference type="EMBL" id="MDZ5461639.1"/>
    </source>
</evidence>
<dbReference type="EMBL" id="JAXOJX010000133">
    <property type="protein sequence ID" value="MDZ5461639.1"/>
    <property type="molecule type" value="Genomic_DNA"/>
</dbReference>